<sequence length="77" mass="9063">MQVLVQVHYFYFDSKILKRGYFKVNPKKYKEDPDNSVAEVAGKWIEQMLMELPGMEIYKVLYDDVDITNLINVESAI</sequence>
<dbReference type="Proteomes" id="UP000310334">
    <property type="component" value="Unassembled WGS sequence"/>
</dbReference>
<dbReference type="EMBL" id="SSNT01000050">
    <property type="protein sequence ID" value="THF73816.1"/>
    <property type="molecule type" value="Genomic_DNA"/>
</dbReference>
<organism evidence="1 2">
    <name type="scientific">Metabacillus sediminilitoris</name>
    <dbReference type="NCBI Taxonomy" id="2567941"/>
    <lineage>
        <taxon>Bacteria</taxon>
        <taxon>Bacillati</taxon>
        <taxon>Bacillota</taxon>
        <taxon>Bacilli</taxon>
        <taxon>Bacillales</taxon>
        <taxon>Bacillaceae</taxon>
        <taxon>Metabacillus</taxon>
    </lineage>
</organism>
<evidence type="ECO:0000313" key="1">
    <source>
        <dbReference type="EMBL" id="THF73816.1"/>
    </source>
</evidence>
<dbReference type="OrthoDB" id="9964119at2"/>
<comment type="caution">
    <text evidence="1">The sequence shown here is derived from an EMBL/GenBank/DDBJ whole genome shotgun (WGS) entry which is preliminary data.</text>
</comment>
<gene>
    <name evidence="1" type="ORF">E6W99_26085</name>
</gene>
<proteinExistence type="predicted"/>
<protein>
    <submittedName>
        <fullName evidence="1">Uncharacterized protein</fullName>
    </submittedName>
</protein>
<dbReference type="AlphaFoldDB" id="A0A4V3WDV7"/>
<name>A0A4V3WDV7_9BACI</name>
<reference evidence="1 2" key="1">
    <citation type="submission" date="2019-04" db="EMBL/GenBank/DDBJ databases">
        <title>Bacillus sediminilitoris sp. nov., isolated from a tidal flat sediment on the East China Sea.</title>
        <authorList>
            <person name="Wei Y."/>
            <person name="Mao H."/>
            <person name="Fang J."/>
        </authorList>
    </citation>
    <scope>NUCLEOTIDE SEQUENCE [LARGE SCALE GENOMIC DNA]</scope>
    <source>
        <strain evidence="1 2">DSL-17</strain>
    </source>
</reference>
<dbReference type="RefSeq" id="WP_136359312.1">
    <property type="nucleotide sequence ID" value="NZ_CP046266.1"/>
</dbReference>
<evidence type="ECO:0000313" key="2">
    <source>
        <dbReference type="Proteomes" id="UP000310334"/>
    </source>
</evidence>
<accession>A0A4V3WDV7</accession>
<keyword evidence="2" id="KW-1185">Reference proteome</keyword>